<accession>A0A383XQL0</accession>
<evidence type="ECO:0000313" key="2">
    <source>
        <dbReference type="EMBL" id="PWN54914.1"/>
    </source>
</evidence>
<dbReference type="SUPFAM" id="SSF49354">
    <property type="entry name" value="PapD-like"/>
    <property type="match status" value="1"/>
</dbReference>
<dbReference type="GO" id="GO:0030288">
    <property type="term" value="C:outer membrane-bounded periplasmic space"/>
    <property type="evidence" value="ECO:0007669"/>
    <property type="project" value="InterPro"/>
</dbReference>
<dbReference type="InterPro" id="IPR016147">
    <property type="entry name" value="Pili_assmbl_chaperone_N"/>
</dbReference>
<protein>
    <recommendedName>
        <fullName evidence="1">Pili assembly chaperone N-terminal domain-containing protein</fullName>
    </recommendedName>
</protein>
<dbReference type="InterPro" id="IPR008962">
    <property type="entry name" value="PapD-like_sf"/>
</dbReference>
<proteinExistence type="predicted"/>
<name>A0A383XQL0_9GAMM</name>
<dbReference type="PANTHER" id="PTHR30251">
    <property type="entry name" value="PILUS ASSEMBLY CHAPERONE"/>
    <property type="match status" value="1"/>
</dbReference>
<dbReference type="OrthoDB" id="7630309at2"/>
<dbReference type="InterPro" id="IPR050643">
    <property type="entry name" value="Periplasmic_pilus_chap"/>
</dbReference>
<reference evidence="2 3" key="1">
    <citation type="submission" date="2018-05" db="EMBL/GenBank/DDBJ databases">
        <title>Abyssibacter profundi OUC007T gen. nov., sp. nov, a marine bacterium isolated from seawater of the Mariana Trench.</title>
        <authorList>
            <person name="Zhou S."/>
        </authorList>
    </citation>
    <scope>NUCLEOTIDE SEQUENCE [LARGE SCALE GENOMIC DNA]</scope>
    <source>
        <strain evidence="2 3">OUC007</strain>
    </source>
</reference>
<keyword evidence="3" id="KW-1185">Reference proteome</keyword>
<dbReference type="PANTHER" id="PTHR30251:SF4">
    <property type="entry name" value="SLR1668 PROTEIN"/>
    <property type="match status" value="1"/>
</dbReference>
<evidence type="ECO:0000313" key="3">
    <source>
        <dbReference type="Proteomes" id="UP000251800"/>
    </source>
</evidence>
<dbReference type="Proteomes" id="UP000251800">
    <property type="component" value="Unassembled WGS sequence"/>
</dbReference>
<evidence type="ECO:0000259" key="1">
    <source>
        <dbReference type="Pfam" id="PF00345"/>
    </source>
</evidence>
<gene>
    <name evidence="2" type="ORF">DEH80_15095</name>
</gene>
<dbReference type="AlphaFoldDB" id="A0A383XQL0"/>
<comment type="caution">
    <text evidence="2">The sequence shown here is derived from an EMBL/GenBank/DDBJ whole genome shotgun (WGS) entry which is preliminary data.</text>
</comment>
<dbReference type="InterPro" id="IPR013783">
    <property type="entry name" value="Ig-like_fold"/>
</dbReference>
<feature type="domain" description="Pili assembly chaperone N-terminal" evidence="1">
    <location>
        <begin position="44"/>
        <end position="168"/>
    </location>
</feature>
<organism evidence="2 3">
    <name type="scientific">Abyssibacter profundi</name>
    <dbReference type="NCBI Taxonomy" id="2182787"/>
    <lineage>
        <taxon>Bacteria</taxon>
        <taxon>Pseudomonadati</taxon>
        <taxon>Pseudomonadota</taxon>
        <taxon>Gammaproteobacteria</taxon>
        <taxon>Chromatiales</taxon>
        <taxon>Oceanococcaceae</taxon>
        <taxon>Abyssibacter</taxon>
    </lineage>
</organism>
<dbReference type="EMBL" id="QEQK01000016">
    <property type="protein sequence ID" value="PWN54914.1"/>
    <property type="molecule type" value="Genomic_DNA"/>
</dbReference>
<dbReference type="Gene3D" id="2.60.40.10">
    <property type="entry name" value="Immunoglobulins"/>
    <property type="match status" value="1"/>
</dbReference>
<sequence length="247" mass="27504">MDQLTTTMRMTALKPTSGRRSRLSLFRLGFVGALLFSTVASGNMQLDRTQIVFETDGPGREDVIVRNTGEHPLYLKLEVLEVTAPGTEEEQREVVENPETIGLIASPTKLVIQPDRRRAIRLVNLRGHGEQERVYRVNVLPVAPPVDAEGIGVRILIAYQLLVFVRPVESRVQLDAERTPEGVRLRNNGNVNVLLRDVQHCPDAAADCSELRGMRLYPGNQRLLDAPAGGHVQFTAVANGRSRTHRY</sequence>
<dbReference type="Pfam" id="PF00345">
    <property type="entry name" value="PapD_N"/>
    <property type="match status" value="1"/>
</dbReference>
<dbReference type="GO" id="GO:0071555">
    <property type="term" value="P:cell wall organization"/>
    <property type="evidence" value="ECO:0007669"/>
    <property type="project" value="InterPro"/>
</dbReference>